<evidence type="ECO:0000313" key="8">
    <source>
        <dbReference type="Proteomes" id="UP000477911"/>
    </source>
</evidence>
<dbReference type="Gene3D" id="2.40.160.20">
    <property type="match status" value="1"/>
</dbReference>
<gene>
    <name evidence="7" type="ORF">GR170_05520</name>
</gene>
<dbReference type="InterPro" id="IPR051692">
    <property type="entry name" value="OMP-like"/>
</dbReference>
<accession>A0A6L7G1G1</accession>
<name>A0A6L7G1G1_9RHOB</name>
<comment type="similarity">
    <text evidence="4">Belongs to the Omp25/RopB family.</text>
</comment>
<keyword evidence="3" id="KW-0472">Membrane</keyword>
<evidence type="ECO:0000259" key="6">
    <source>
        <dbReference type="Pfam" id="PF13505"/>
    </source>
</evidence>
<comment type="caution">
    <text evidence="7">The sequence shown here is derived from an EMBL/GenBank/DDBJ whole genome shotgun (WGS) entry which is preliminary data.</text>
</comment>
<organism evidence="7 8">
    <name type="scientific">Pseudooceanicola albus</name>
    <dbReference type="NCBI Taxonomy" id="2692189"/>
    <lineage>
        <taxon>Bacteria</taxon>
        <taxon>Pseudomonadati</taxon>
        <taxon>Pseudomonadota</taxon>
        <taxon>Alphaproteobacteria</taxon>
        <taxon>Rhodobacterales</taxon>
        <taxon>Paracoccaceae</taxon>
        <taxon>Pseudooceanicola</taxon>
    </lineage>
</organism>
<comment type="subcellular location">
    <subcellularLocation>
        <location evidence="1">Membrane</location>
    </subcellularLocation>
</comment>
<evidence type="ECO:0000256" key="2">
    <source>
        <dbReference type="ARBA" id="ARBA00022729"/>
    </source>
</evidence>
<keyword evidence="8" id="KW-1185">Reference proteome</keyword>
<dbReference type="GO" id="GO:0016020">
    <property type="term" value="C:membrane"/>
    <property type="evidence" value="ECO:0007669"/>
    <property type="project" value="UniProtKB-SubCell"/>
</dbReference>
<dbReference type="Pfam" id="PF13505">
    <property type="entry name" value="OMP_b-brl"/>
    <property type="match status" value="1"/>
</dbReference>
<dbReference type="InterPro" id="IPR027385">
    <property type="entry name" value="Beta-barrel_OMP"/>
</dbReference>
<dbReference type="RefSeq" id="WP_160892389.1">
    <property type="nucleotide sequence ID" value="NZ_WUMU01000003.1"/>
</dbReference>
<dbReference type="InterPro" id="IPR011250">
    <property type="entry name" value="OMP/PagP_B-barrel"/>
</dbReference>
<reference evidence="7 8" key="1">
    <citation type="submission" date="2019-12" db="EMBL/GenBank/DDBJ databases">
        <authorList>
            <person name="Li M."/>
        </authorList>
    </citation>
    <scope>NUCLEOTIDE SEQUENCE [LARGE SCALE GENOMIC DNA]</scope>
    <source>
        <strain evidence="7 8">GBMRC 2024</strain>
    </source>
</reference>
<dbReference type="PANTHER" id="PTHR34001:SF3">
    <property type="entry name" value="BLL7405 PROTEIN"/>
    <property type="match status" value="1"/>
</dbReference>
<protein>
    <submittedName>
        <fullName evidence="7">Outer membrane beta-barrel protein</fullName>
    </submittedName>
</protein>
<evidence type="ECO:0000313" key="7">
    <source>
        <dbReference type="EMBL" id="MXN17286.1"/>
    </source>
</evidence>
<evidence type="ECO:0000256" key="3">
    <source>
        <dbReference type="ARBA" id="ARBA00023136"/>
    </source>
</evidence>
<proteinExistence type="inferred from homology"/>
<evidence type="ECO:0000256" key="5">
    <source>
        <dbReference type="SAM" id="SignalP"/>
    </source>
</evidence>
<sequence>MLRNKLIAAAAVASTAAIAAPAFAGNPAPAPADPIITAPAPAPVVMGHDWTGGYAGLNLGYGKFKHSGDDGDGTIYGAQAGYDYDFGDYILGGEISYNAGDIDTFDGIDVDNTAALKVKAGYDMGDTMVYGTAGAERVYSNIGDDTGWVAGVGVEHMITPTISLGAEYLHHQVDDFAGTNAKLLGDSIAAKVNYRF</sequence>
<feature type="chain" id="PRO_5027093280" evidence="5">
    <location>
        <begin position="25"/>
        <end position="196"/>
    </location>
</feature>
<dbReference type="PANTHER" id="PTHR34001">
    <property type="entry name" value="BLL7405 PROTEIN"/>
    <property type="match status" value="1"/>
</dbReference>
<evidence type="ECO:0000256" key="1">
    <source>
        <dbReference type="ARBA" id="ARBA00004370"/>
    </source>
</evidence>
<evidence type="ECO:0000256" key="4">
    <source>
        <dbReference type="ARBA" id="ARBA00038306"/>
    </source>
</evidence>
<dbReference type="Proteomes" id="UP000477911">
    <property type="component" value="Unassembled WGS sequence"/>
</dbReference>
<feature type="signal peptide" evidence="5">
    <location>
        <begin position="1"/>
        <end position="24"/>
    </location>
</feature>
<dbReference type="EMBL" id="WUMU01000003">
    <property type="protein sequence ID" value="MXN17286.1"/>
    <property type="molecule type" value="Genomic_DNA"/>
</dbReference>
<feature type="domain" description="Outer membrane protein beta-barrel" evidence="6">
    <location>
        <begin position="32"/>
        <end position="196"/>
    </location>
</feature>
<dbReference type="AlphaFoldDB" id="A0A6L7G1G1"/>
<keyword evidence="2 5" id="KW-0732">Signal</keyword>
<dbReference type="SUPFAM" id="SSF56925">
    <property type="entry name" value="OMPA-like"/>
    <property type="match status" value="1"/>
</dbReference>